<dbReference type="InterPro" id="IPR012902">
    <property type="entry name" value="N_methyl_site"/>
</dbReference>
<dbReference type="STRING" id="1619044.UY92_C0004G0050"/>
<organism evidence="2 3">
    <name type="scientific">Candidatus Magasanikbacteria bacterium GW2011_GWA2_56_11</name>
    <dbReference type="NCBI Taxonomy" id="1619044"/>
    <lineage>
        <taxon>Bacteria</taxon>
        <taxon>Candidatus Magasanikiibacteriota</taxon>
    </lineage>
</organism>
<name>A0A0G2BB27_9BACT</name>
<evidence type="ECO:0000313" key="2">
    <source>
        <dbReference type="EMBL" id="KKW42714.1"/>
    </source>
</evidence>
<evidence type="ECO:0000313" key="3">
    <source>
        <dbReference type="Proteomes" id="UP000033870"/>
    </source>
</evidence>
<dbReference type="AlphaFoldDB" id="A0A0G2BB27"/>
<sequence>MPAARQSRHGGFSLLEIVIALGVFAIFVLGIYAGIQTVYRIVYQARVQIIESGILNEQVEFVRNLSYFDVGLENGSPAGVMARTATTTKNGIEFTLTRTVRSIDDPYDGTIGGTPNDTAPADYKLVEIAVICVSCGQKAARTVTTTVAPKYLENNADNGALFIRVFDAAAVPVSGASVHLSAPAANPAIDLTDTTGNDGMLKLVDLPPGVGIYNIAVSKPGYTSEQTRVESESLPNPFHPPASVVAQSVSEVSFTIDRVSSFTASTMDTLCDPIGNVRVGIEGSRVIGTEPDTLKVDTTFVTDGSGAKTLADYEWDVYTFSPSGYDIAGSIPSVPLDLPPGVDQPVQLILRPNTAYSLLVSVRDNITKQPVSQATVHVTSTAGYDESAVTGVGYIRQTDWSGGSGQAAMAETTRYWSDDSGVDTLESPGNIYLRHLGSDYVGLGSLESSTFDLGVAADYISLLWEPFSQPAPAGAAPVRWQIATASTTDPEAWEYRGPDGTGGSYYTPTATAVNTVHNGDRYVRYRLWLSTVSSTYSPLISDMTLSYTNSCTPPGQAYFGGLSSGTHTVEVTVPGYQTYRSDVLVGGDTYFTVELVGV</sequence>
<dbReference type="Gene3D" id="2.60.40.1120">
    <property type="entry name" value="Carboxypeptidase-like, regulatory domain"/>
    <property type="match status" value="1"/>
</dbReference>
<keyword evidence="1" id="KW-1133">Transmembrane helix</keyword>
<keyword evidence="1" id="KW-0812">Transmembrane</keyword>
<dbReference type="Proteomes" id="UP000033870">
    <property type="component" value="Unassembled WGS sequence"/>
</dbReference>
<dbReference type="NCBIfam" id="TIGR02532">
    <property type="entry name" value="IV_pilin_GFxxxE"/>
    <property type="match status" value="1"/>
</dbReference>
<keyword evidence="1" id="KW-0472">Membrane</keyword>
<dbReference type="PROSITE" id="PS00409">
    <property type="entry name" value="PROKAR_NTER_METHYL"/>
    <property type="match status" value="1"/>
</dbReference>
<dbReference type="EMBL" id="LCRX01000004">
    <property type="protein sequence ID" value="KKW42714.1"/>
    <property type="molecule type" value="Genomic_DNA"/>
</dbReference>
<proteinExistence type="predicted"/>
<dbReference type="Pfam" id="PF07963">
    <property type="entry name" value="N_methyl"/>
    <property type="match status" value="1"/>
</dbReference>
<dbReference type="InterPro" id="IPR008969">
    <property type="entry name" value="CarboxyPept-like_regulatory"/>
</dbReference>
<dbReference type="SUPFAM" id="SSF49464">
    <property type="entry name" value="Carboxypeptidase regulatory domain-like"/>
    <property type="match status" value="1"/>
</dbReference>
<reference evidence="2 3" key="1">
    <citation type="journal article" date="2015" name="Nature">
        <title>rRNA introns, odd ribosomes, and small enigmatic genomes across a large radiation of phyla.</title>
        <authorList>
            <person name="Brown C.T."/>
            <person name="Hug L.A."/>
            <person name="Thomas B.C."/>
            <person name="Sharon I."/>
            <person name="Castelle C.J."/>
            <person name="Singh A."/>
            <person name="Wilkins M.J."/>
            <person name="Williams K.H."/>
            <person name="Banfield J.F."/>
        </authorList>
    </citation>
    <scope>NUCLEOTIDE SEQUENCE [LARGE SCALE GENOMIC DNA]</scope>
</reference>
<gene>
    <name evidence="2" type="ORF">UY92_C0004G0050</name>
</gene>
<comment type="caution">
    <text evidence="2">The sequence shown here is derived from an EMBL/GenBank/DDBJ whole genome shotgun (WGS) entry which is preliminary data.</text>
</comment>
<feature type="transmembrane region" description="Helical" evidence="1">
    <location>
        <begin position="12"/>
        <end position="35"/>
    </location>
</feature>
<protein>
    <submittedName>
        <fullName evidence="2">Uncharacterized protein</fullName>
    </submittedName>
</protein>
<accession>A0A0G2BB27</accession>
<evidence type="ECO:0000256" key="1">
    <source>
        <dbReference type="SAM" id="Phobius"/>
    </source>
</evidence>